<protein>
    <submittedName>
        <fullName evidence="2">Uncharacterized protein</fullName>
    </submittedName>
</protein>
<evidence type="ECO:0000313" key="3">
    <source>
        <dbReference type="Proteomes" id="UP000614601"/>
    </source>
</evidence>
<evidence type="ECO:0000313" key="2">
    <source>
        <dbReference type="EMBL" id="CAD5230618.1"/>
    </source>
</evidence>
<evidence type="ECO:0000256" key="1">
    <source>
        <dbReference type="SAM" id="MobiDB-lite"/>
    </source>
</evidence>
<dbReference type="AlphaFoldDB" id="A0A811LRV2"/>
<dbReference type="Proteomes" id="UP000614601">
    <property type="component" value="Unassembled WGS sequence"/>
</dbReference>
<feature type="compositionally biased region" description="Polar residues" evidence="1">
    <location>
        <begin position="42"/>
        <end position="51"/>
    </location>
</feature>
<feature type="compositionally biased region" description="Basic and acidic residues" evidence="1">
    <location>
        <begin position="52"/>
        <end position="64"/>
    </location>
</feature>
<accession>A0A811LRV2</accession>
<dbReference type="Proteomes" id="UP000783686">
    <property type="component" value="Unassembled WGS sequence"/>
</dbReference>
<proteinExistence type="predicted"/>
<comment type="caution">
    <text evidence="2">The sequence shown here is derived from an EMBL/GenBank/DDBJ whole genome shotgun (WGS) entry which is preliminary data.</text>
</comment>
<dbReference type="EMBL" id="CAJFDH010000006">
    <property type="protein sequence ID" value="CAD5230618.1"/>
    <property type="molecule type" value="Genomic_DNA"/>
</dbReference>
<reference evidence="2" key="1">
    <citation type="submission" date="2020-09" db="EMBL/GenBank/DDBJ databases">
        <authorList>
            <person name="Kikuchi T."/>
        </authorList>
    </citation>
    <scope>NUCLEOTIDE SEQUENCE</scope>
    <source>
        <strain evidence="2">SH1</strain>
    </source>
</reference>
<keyword evidence="3" id="KW-1185">Reference proteome</keyword>
<dbReference type="EMBL" id="CAJFCW020000006">
    <property type="protein sequence ID" value="CAG9127844.1"/>
    <property type="molecule type" value="Genomic_DNA"/>
</dbReference>
<gene>
    <name evidence="2" type="ORF">BOKJ2_LOCUS14225</name>
</gene>
<feature type="region of interest" description="Disordered" evidence="1">
    <location>
        <begin position="1"/>
        <end position="64"/>
    </location>
</feature>
<feature type="compositionally biased region" description="Polar residues" evidence="1">
    <location>
        <begin position="1"/>
        <end position="19"/>
    </location>
</feature>
<sequence>MGNCTSGHDISENEYQPTTNDRRRLVRRNDMRSDSNDHYNYLVSTGQTGTVNRRENQNQRRQNENRSVVLGVVVASQVQYQDKIQHQDKVRALTQKIIK</sequence>
<organism evidence="2 3">
    <name type="scientific">Bursaphelenchus okinawaensis</name>
    <dbReference type="NCBI Taxonomy" id="465554"/>
    <lineage>
        <taxon>Eukaryota</taxon>
        <taxon>Metazoa</taxon>
        <taxon>Ecdysozoa</taxon>
        <taxon>Nematoda</taxon>
        <taxon>Chromadorea</taxon>
        <taxon>Rhabditida</taxon>
        <taxon>Tylenchina</taxon>
        <taxon>Tylenchomorpha</taxon>
        <taxon>Aphelenchoidea</taxon>
        <taxon>Aphelenchoididae</taxon>
        <taxon>Bursaphelenchus</taxon>
    </lineage>
</organism>
<feature type="compositionally biased region" description="Basic and acidic residues" evidence="1">
    <location>
        <begin position="20"/>
        <end position="37"/>
    </location>
</feature>
<name>A0A811LRV2_9BILA</name>